<gene>
    <name evidence="14" type="ORF">CTI12_AA092650</name>
</gene>
<dbReference type="Gene3D" id="3.30.200.20">
    <property type="entry name" value="Phosphorylase Kinase, domain 1"/>
    <property type="match status" value="1"/>
</dbReference>
<protein>
    <submittedName>
        <fullName evidence="14">Protein kinase-like domain-containing protein</fullName>
    </submittedName>
</protein>
<proteinExistence type="predicted"/>
<name>A0A2U1PZN0_ARTAN</name>
<dbReference type="GO" id="GO:0005524">
    <property type="term" value="F:ATP binding"/>
    <property type="evidence" value="ECO:0007669"/>
    <property type="project" value="UniProtKB-KW"/>
</dbReference>
<dbReference type="PANTHER" id="PTHR27003:SF475">
    <property type="entry name" value="PROTEIN KINASE DOMAIN-CONTAINING PROTEIN"/>
    <property type="match status" value="1"/>
</dbReference>
<dbReference type="OrthoDB" id="1731011at2759"/>
<accession>A0A2U1PZN0</accession>
<evidence type="ECO:0000256" key="8">
    <source>
        <dbReference type="ARBA" id="ARBA00022777"/>
    </source>
</evidence>
<dbReference type="AlphaFoldDB" id="A0A2U1PZN0"/>
<dbReference type="InterPro" id="IPR008271">
    <property type="entry name" value="Ser/Thr_kinase_AS"/>
</dbReference>
<keyword evidence="5" id="KW-0812">Transmembrane</keyword>
<dbReference type="InterPro" id="IPR045272">
    <property type="entry name" value="ANXUR1/2-like"/>
</dbReference>
<evidence type="ECO:0000256" key="10">
    <source>
        <dbReference type="ARBA" id="ARBA00022989"/>
    </source>
</evidence>
<dbReference type="InterPro" id="IPR011009">
    <property type="entry name" value="Kinase-like_dom_sf"/>
</dbReference>
<dbReference type="InterPro" id="IPR025886">
    <property type="entry name" value="PP2-like"/>
</dbReference>
<evidence type="ECO:0000256" key="2">
    <source>
        <dbReference type="ARBA" id="ARBA00022475"/>
    </source>
</evidence>
<dbReference type="GO" id="GO:0051707">
    <property type="term" value="P:response to other organism"/>
    <property type="evidence" value="ECO:0007669"/>
    <property type="project" value="UniProtKB-ARBA"/>
</dbReference>
<dbReference type="GO" id="GO:0004674">
    <property type="term" value="F:protein serine/threonine kinase activity"/>
    <property type="evidence" value="ECO:0007669"/>
    <property type="project" value="UniProtKB-KW"/>
</dbReference>
<keyword evidence="7" id="KW-0547">Nucleotide-binding</keyword>
<evidence type="ECO:0000256" key="7">
    <source>
        <dbReference type="ARBA" id="ARBA00022741"/>
    </source>
</evidence>
<evidence type="ECO:0000256" key="4">
    <source>
        <dbReference type="ARBA" id="ARBA00022679"/>
    </source>
</evidence>
<dbReference type="SUPFAM" id="SSF56112">
    <property type="entry name" value="Protein kinase-like (PK-like)"/>
    <property type="match status" value="1"/>
</dbReference>
<sequence length="715" mass="82045">MSLPLYSPDLYIPYADIATATNNFQNILGKGGFGPVYKGELLRFGKLTTVAVKRLQYDERSGQGLKEFLTEIQLLSCYKHSNLVSLLGFCEENNEKVLVYEFAGNGSLERYLRPYKTKCPLTWKQRVNICIDAARGLNYLHNEVAENQRVIHRDIKSANILLDHNWKGMIADLGLSKIGRANEDVTYLITNACGTSGYCDPAYIETRVLTDKSDVYSFGVVLFELLCGRLCYIDNADPKQRFLAQVARQYHQEQRLNLIIDPDLENHMNSDSVKEFSDLAYQCLEPDRAQRPSMGLVLQTLEETLKLIEFEETGDNQWISVDENGKSRVMISATNLIFLDGKKCGSVAVSKRRLNDKSESFTSYPSEWMENRWLMIELFQTVNSKKTAYFEVMLEGFNISPEYKQEIHIEGIEFVPVNKCDEDESEKSADVEHQPTSDMEWDEHLPCDYKQFISHLNKGMMNTHEVDLNCLNKRDAYSILSKGLLIDCEYEVPMWFWITKSYGKKCFMLPPILDPSKYNSTKADAKLPSNESRFKHVLESFGFLSINFKFRKGLLSTNTTYACYLVYKIPQGLVYDTPVEVTINDGDCFTLVNQPYRQKLIYLMIPQIPVIGLDGEKRHCSSSNKPKTANFPSKRKDGWWEVNIGEVVPEDQEAFEDSLPWIAKCIPMCKPWMMFLNDTFNARGTISSTVRIGLTIKENFTYPHLIVQGIEFRPI</sequence>
<keyword evidence="8 14" id="KW-0418">Kinase</keyword>
<feature type="domain" description="Protein kinase" evidence="13">
    <location>
        <begin position="22"/>
        <end position="305"/>
    </location>
</feature>
<dbReference type="Gene3D" id="1.10.510.10">
    <property type="entry name" value="Transferase(Phosphotransferase) domain 1"/>
    <property type="match status" value="1"/>
</dbReference>
<dbReference type="PROSITE" id="PS50011">
    <property type="entry name" value="PROTEIN_KINASE_DOM"/>
    <property type="match status" value="1"/>
</dbReference>
<dbReference type="SMART" id="SM00220">
    <property type="entry name" value="S_TKc"/>
    <property type="match status" value="1"/>
</dbReference>
<dbReference type="PANTHER" id="PTHR27003">
    <property type="entry name" value="OS07G0166700 PROTEIN"/>
    <property type="match status" value="1"/>
</dbReference>
<evidence type="ECO:0000259" key="13">
    <source>
        <dbReference type="PROSITE" id="PS50011"/>
    </source>
</evidence>
<keyword evidence="3" id="KW-0723">Serine/threonine-protein kinase</keyword>
<evidence type="ECO:0000313" key="14">
    <source>
        <dbReference type="EMBL" id="PWA91177.1"/>
    </source>
</evidence>
<organism evidence="14 15">
    <name type="scientific">Artemisia annua</name>
    <name type="common">Sweet wormwood</name>
    <dbReference type="NCBI Taxonomy" id="35608"/>
    <lineage>
        <taxon>Eukaryota</taxon>
        <taxon>Viridiplantae</taxon>
        <taxon>Streptophyta</taxon>
        <taxon>Embryophyta</taxon>
        <taxon>Tracheophyta</taxon>
        <taxon>Spermatophyta</taxon>
        <taxon>Magnoliopsida</taxon>
        <taxon>eudicotyledons</taxon>
        <taxon>Gunneridae</taxon>
        <taxon>Pentapetalae</taxon>
        <taxon>asterids</taxon>
        <taxon>campanulids</taxon>
        <taxon>Asterales</taxon>
        <taxon>Asteraceae</taxon>
        <taxon>Asteroideae</taxon>
        <taxon>Anthemideae</taxon>
        <taxon>Artemisiinae</taxon>
        <taxon>Artemisia</taxon>
    </lineage>
</organism>
<dbReference type="EMBL" id="PKPP01000565">
    <property type="protein sequence ID" value="PWA91177.1"/>
    <property type="molecule type" value="Genomic_DNA"/>
</dbReference>
<comment type="caution">
    <text evidence="14">The sequence shown here is derived from an EMBL/GenBank/DDBJ whole genome shotgun (WGS) entry which is preliminary data.</text>
</comment>
<keyword evidence="2" id="KW-1003">Cell membrane</keyword>
<dbReference type="Proteomes" id="UP000245207">
    <property type="component" value="Unassembled WGS sequence"/>
</dbReference>
<dbReference type="STRING" id="35608.A0A2U1PZN0"/>
<keyword evidence="4" id="KW-0808">Transferase</keyword>
<evidence type="ECO:0000256" key="3">
    <source>
        <dbReference type="ARBA" id="ARBA00022527"/>
    </source>
</evidence>
<dbReference type="GO" id="GO:0005886">
    <property type="term" value="C:plasma membrane"/>
    <property type="evidence" value="ECO:0007669"/>
    <property type="project" value="UniProtKB-SubCell"/>
</dbReference>
<dbReference type="Pfam" id="PF00069">
    <property type="entry name" value="Pkinase"/>
    <property type="match status" value="1"/>
</dbReference>
<evidence type="ECO:0000313" key="15">
    <source>
        <dbReference type="Proteomes" id="UP000245207"/>
    </source>
</evidence>
<evidence type="ECO:0000256" key="9">
    <source>
        <dbReference type="ARBA" id="ARBA00022840"/>
    </source>
</evidence>
<keyword evidence="11" id="KW-0472">Membrane</keyword>
<evidence type="ECO:0000256" key="11">
    <source>
        <dbReference type="ARBA" id="ARBA00023136"/>
    </source>
</evidence>
<keyword evidence="6" id="KW-0732">Signal</keyword>
<dbReference type="GO" id="GO:0004714">
    <property type="term" value="F:transmembrane receptor protein tyrosine kinase activity"/>
    <property type="evidence" value="ECO:0007669"/>
    <property type="project" value="InterPro"/>
</dbReference>
<reference evidence="14 15" key="1">
    <citation type="journal article" date="2018" name="Mol. Plant">
        <title>The genome of Artemisia annua provides insight into the evolution of Asteraceae family and artemisinin biosynthesis.</title>
        <authorList>
            <person name="Shen Q."/>
            <person name="Zhang L."/>
            <person name="Liao Z."/>
            <person name="Wang S."/>
            <person name="Yan T."/>
            <person name="Shi P."/>
            <person name="Liu M."/>
            <person name="Fu X."/>
            <person name="Pan Q."/>
            <person name="Wang Y."/>
            <person name="Lv Z."/>
            <person name="Lu X."/>
            <person name="Zhang F."/>
            <person name="Jiang W."/>
            <person name="Ma Y."/>
            <person name="Chen M."/>
            <person name="Hao X."/>
            <person name="Li L."/>
            <person name="Tang Y."/>
            <person name="Lv G."/>
            <person name="Zhou Y."/>
            <person name="Sun X."/>
            <person name="Brodelius P.E."/>
            <person name="Rose J.K.C."/>
            <person name="Tang K."/>
        </authorList>
    </citation>
    <scope>NUCLEOTIDE SEQUENCE [LARGE SCALE GENOMIC DNA]</scope>
    <source>
        <strain evidence="15">cv. Huhao1</strain>
        <tissue evidence="14">Leaf</tissue>
    </source>
</reference>
<keyword evidence="9" id="KW-0067">ATP-binding</keyword>
<dbReference type="GO" id="GO:0009506">
    <property type="term" value="C:plasmodesma"/>
    <property type="evidence" value="ECO:0007669"/>
    <property type="project" value="TreeGrafter"/>
</dbReference>
<dbReference type="Pfam" id="PF14299">
    <property type="entry name" value="PP2"/>
    <property type="match status" value="1"/>
</dbReference>
<keyword evidence="15" id="KW-1185">Reference proteome</keyword>
<dbReference type="FunFam" id="1.10.510.10:FF:000468">
    <property type="entry name" value="PTI1-like tyrosine-protein kinase 3"/>
    <property type="match status" value="1"/>
</dbReference>
<evidence type="ECO:0000256" key="12">
    <source>
        <dbReference type="ARBA" id="ARBA00023157"/>
    </source>
</evidence>
<dbReference type="FunFam" id="3.30.200.20:FF:000039">
    <property type="entry name" value="receptor-like protein kinase FERONIA"/>
    <property type="match status" value="1"/>
</dbReference>
<comment type="subcellular location">
    <subcellularLocation>
        <location evidence="1">Cell membrane</location>
        <topology evidence="1">Single-pass membrane protein</topology>
    </subcellularLocation>
</comment>
<dbReference type="PROSITE" id="PS00108">
    <property type="entry name" value="PROTEIN_KINASE_ST"/>
    <property type="match status" value="1"/>
</dbReference>
<keyword evidence="12" id="KW-1015">Disulfide bond</keyword>
<evidence type="ECO:0000256" key="1">
    <source>
        <dbReference type="ARBA" id="ARBA00004162"/>
    </source>
</evidence>
<keyword evidence="10" id="KW-1133">Transmembrane helix</keyword>
<evidence type="ECO:0000256" key="6">
    <source>
        <dbReference type="ARBA" id="ARBA00022729"/>
    </source>
</evidence>
<evidence type="ECO:0000256" key="5">
    <source>
        <dbReference type="ARBA" id="ARBA00022692"/>
    </source>
</evidence>
<dbReference type="InterPro" id="IPR000719">
    <property type="entry name" value="Prot_kinase_dom"/>
</dbReference>